<evidence type="ECO:0000313" key="2">
    <source>
        <dbReference type="Proteomes" id="UP001364695"/>
    </source>
</evidence>
<keyword evidence="2" id="KW-1185">Reference proteome</keyword>
<protein>
    <submittedName>
        <fullName evidence="1">Uncharacterized protein</fullName>
    </submittedName>
</protein>
<gene>
    <name evidence="1" type="ORF">RV045_06550</name>
</gene>
<dbReference type="EMBL" id="JAWDIE010000008">
    <property type="protein sequence ID" value="MEJ7138089.1"/>
    <property type="molecule type" value="Genomic_DNA"/>
</dbReference>
<organism evidence="1 2">
    <name type="scientific">Amphibiibacter pelophylacis</name>
    <dbReference type="NCBI Taxonomy" id="1799477"/>
    <lineage>
        <taxon>Bacteria</taxon>
        <taxon>Pseudomonadati</taxon>
        <taxon>Pseudomonadota</taxon>
        <taxon>Betaproteobacteria</taxon>
        <taxon>Burkholderiales</taxon>
        <taxon>Sphaerotilaceae</taxon>
        <taxon>Amphibiibacter</taxon>
    </lineage>
</organism>
<accession>A0ACC6P1L3</accession>
<comment type="caution">
    <text evidence="1">The sequence shown here is derived from an EMBL/GenBank/DDBJ whole genome shotgun (WGS) entry which is preliminary data.</text>
</comment>
<dbReference type="Proteomes" id="UP001364695">
    <property type="component" value="Unassembled WGS sequence"/>
</dbReference>
<proteinExistence type="predicted"/>
<reference evidence="1" key="1">
    <citation type="submission" date="2023-10" db="EMBL/GenBank/DDBJ databases">
        <title>Amphibacter perezi, gen. nov., sp. nov. a novel taxa of the family Comamonadaceae, class Betaproteobacteria isolated from the skin microbiota of Pelophylax perezi from different populations.</title>
        <authorList>
            <person name="Costa S."/>
            <person name="Proenca D.N."/>
            <person name="Lopes I."/>
            <person name="Morais P.V."/>
        </authorList>
    </citation>
    <scope>NUCLEOTIDE SEQUENCE</scope>
    <source>
        <strain evidence="1">SL12-8</strain>
    </source>
</reference>
<evidence type="ECO:0000313" key="1">
    <source>
        <dbReference type="EMBL" id="MEJ7138089.1"/>
    </source>
</evidence>
<sequence>MSGSVKPARRAARGAAFAAAVAVLLGSAPVFAQESGTSPLQGKEIYLGLGTYGATLGVGIPVTPRVGFRAEVSGLPFLSEEDRGQARLSTDPSDLRIDDFDLKFDASYKRLSFLGDYYPSDSSGFRLTGGVMFNQQSAQGSASILTANATRNYDYEGQQYKVDLDQTRFGGDVRFPRVTPYVGIGWGHRVSGTGLSFFADAGVAIGRHTVNFAPVDLKFTVYDAAGNTVDNAQTQAKQAEVLDAANRTVQDERDRLQKKLSRLHVWPQIGVGLSYRF</sequence>
<name>A0ACC6P1L3_9BURK</name>